<organism evidence="3 4">
    <name type="scientific">Athelia psychrophila</name>
    <dbReference type="NCBI Taxonomy" id="1759441"/>
    <lineage>
        <taxon>Eukaryota</taxon>
        <taxon>Fungi</taxon>
        <taxon>Dikarya</taxon>
        <taxon>Basidiomycota</taxon>
        <taxon>Agaricomycotina</taxon>
        <taxon>Agaricomycetes</taxon>
        <taxon>Agaricomycetidae</taxon>
        <taxon>Atheliales</taxon>
        <taxon>Atheliaceae</taxon>
        <taxon>Athelia</taxon>
    </lineage>
</organism>
<evidence type="ECO:0000256" key="1">
    <source>
        <dbReference type="SAM" id="MobiDB-lite"/>
    </source>
</evidence>
<dbReference type="OrthoDB" id="3257338at2759"/>
<name>A0A166TJA5_9AGAM</name>
<feature type="region of interest" description="Disordered" evidence="1">
    <location>
        <begin position="947"/>
        <end position="971"/>
    </location>
</feature>
<protein>
    <recommendedName>
        <fullName evidence="2">CxC2-like cysteine cluster KDZ transposase-associated domain-containing protein</fullName>
    </recommendedName>
</protein>
<feature type="compositionally biased region" description="Basic residues" evidence="1">
    <location>
        <begin position="952"/>
        <end position="962"/>
    </location>
</feature>
<dbReference type="EMBL" id="KV417492">
    <property type="protein sequence ID" value="KZP30673.1"/>
    <property type="molecule type" value="Genomic_DNA"/>
</dbReference>
<dbReference type="Pfam" id="PF18803">
    <property type="entry name" value="CxC2"/>
    <property type="match status" value="1"/>
</dbReference>
<evidence type="ECO:0000259" key="2">
    <source>
        <dbReference type="Pfam" id="PF18803"/>
    </source>
</evidence>
<evidence type="ECO:0000313" key="4">
    <source>
        <dbReference type="Proteomes" id="UP000076532"/>
    </source>
</evidence>
<dbReference type="STRING" id="436010.A0A166TJA5"/>
<dbReference type="InterPro" id="IPR041457">
    <property type="entry name" value="CxC2_KDZ-assoc"/>
</dbReference>
<dbReference type="PANTHER" id="PTHR33096:SF1">
    <property type="entry name" value="CXC1-LIKE CYSTEINE CLUSTER ASSOCIATED WITH KDZ TRANSPOSASES DOMAIN-CONTAINING PROTEIN"/>
    <property type="match status" value="1"/>
</dbReference>
<evidence type="ECO:0000313" key="3">
    <source>
        <dbReference type="EMBL" id="KZP30673.1"/>
    </source>
</evidence>
<feature type="region of interest" description="Disordered" evidence="1">
    <location>
        <begin position="1"/>
        <end position="34"/>
    </location>
</feature>
<dbReference type="Proteomes" id="UP000076532">
    <property type="component" value="Unassembled WGS sequence"/>
</dbReference>
<accession>A0A166TJA5</accession>
<dbReference type="PANTHER" id="PTHR33096">
    <property type="entry name" value="CXC2 DOMAIN-CONTAINING PROTEIN"/>
    <property type="match status" value="1"/>
</dbReference>
<gene>
    <name evidence="3" type="ORF">FIBSPDRAFT_883813</name>
</gene>
<reference evidence="3 4" key="1">
    <citation type="journal article" date="2016" name="Mol. Biol. Evol.">
        <title>Comparative Genomics of Early-Diverging Mushroom-Forming Fungi Provides Insights into the Origins of Lignocellulose Decay Capabilities.</title>
        <authorList>
            <person name="Nagy L.G."/>
            <person name="Riley R."/>
            <person name="Tritt A."/>
            <person name="Adam C."/>
            <person name="Daum C."/>
            <person name="Floudas D."/>
            <person name="Sun H."/>
            <person name="Yadav J.S."/>
            <person name="Pangilinan J."/>
            <person name="Larsson K.H."/>
            <person name="Matsuura K."/>
            <person name="Barry K."/>
            <person name="Labutti K."/>
            <person name="Kuo R."/>
            <person name="Ohm R.A."/>
            <person name="Bhattacharya S.S."/>
            <person name="Shirouzu T."/>
            <person name="Yoshinaga Y."/>
            <person name="Martin F.M."/>
            <person name="Grigoriev I.V."/>
            <person name="Hibbett D.S."/>
        </authorList>
    </citation>
    <scope>NUCLEOTIDE SEQUENCE [LARGE SCALE GENOMIC DNA]</scope>
    <source>
        <strain evidence="3 4">CBS 109695</strain>
    </source>
</reference>
<keyword evidence="4" id="KW-1185">Reference proteome</keyword>
<dbReference type="Pfam" id="PF18758">
    <property type="entry name" value="KDZ"/>
    <property type="match status" value="1"/>
</dbReference>
<feature type="domain" description="CxC2-like cysteine cluster KDZ transposase-associated" evidence="2">
    <location>
        <begin position="215"/>
        <end position="322"/>
    </location>
</feature>
<sequence length="1117" mass="126596">MSQSNRKRRAPAAFEWHENNEDSQNLIDQQEPRTTRIRHTTFNSDAAGKPSYNTAYLTAPASPEKRPGLNGRSLDEDMDTLPELQDCPDSDVEDDEGVQADAALDVQYQRHIIQLSDGDAPKRMIRTTDDNPTKKWLDDDHDDFLREMLRLDGRGDQMHILQCPNCEGTAEPIVRCKDCYGGSIVCVKCAVTTHQHLPTHRIERWNVTHFEPTTLKILGLRIQLGHAVGEKCMNPIVTAGDDFVIVDCNGIHQVALDYCGCASAKGLTVQLLRAKLYPATVQAPKTAATFNLLEFFQLLTFESKASAFELYHTLARRTDNTGTLRVPDRYDEFLRMIRQWRNLKMLKRAGRGHDPTGVAGTKEGECAVLCPACPQPGKNLPANWREAPEDTRFIFGLFLAADTNFRMVRMKVSSKAADPTFSAGLSYFCEMSKYCEHLAKYGDQKEIHSTCVKHHAVGDANTSRFANLAASGIGTVDCTRHMMKRPNSVGELQKGERYANMDYMFFSGTSQQDFVRLVMSYDIVCQWSVHLWTRMLNMPGYIHIDRENKQIIVLIPKFHLPAHVKSCHTAYSFNLTRGVGRTDGEAPERGWANINPLSSSAKRMGPASYRETIDDHFGDWNWLRIVGLGRILVRKLTAAVEGHVLECERHSSMTLPNHCANLISQYHDDHLEDFYDFIATIPAASVLQWTSAVEEWEKDNERVNPFVSLTKSVTQHDVRLALAEEDAEELQSEDATPLHEEVTPGTFITLGLELESQQIRLKAEAKGLDSSATSLQLAKMQERKNSMYRKIKGWTDIQQLYMPEVSALRARGERAVADSANEIPSYDIALHLPSSLPLRMRTSQKLFEYEFRLRTAQAYEALDEICGHLRLRTHMYQYKDRNVVGQRANTRSRALLSRVQIKVNASAKKYTCARNALTVLAERTGTVGWDTQLRELSDEDIHAFTDDTEKKREKRGKNLPGKKGKDAQKKALGEGHKMLSWIWKVVGVRDDGDDAGVQEALHIEWCRARARSMRWSEEVLLLREEMRRVQAFSQWHADWWTAQARRLPDLSPEDAEGVAAYAAKQAYVRLRIARSFDRLWRTEWPSMPHGAGANDDLLELESASSSFLTNYPASSFL</sequence>
<dbReference type="AlphaFoldDB" id="A0A166TJA5"/>
<proteinExistence type="predicted"/>
<dbReference type="InterPro" id="IPR040521">
    <property type="entry name" value="KDZ"/>
</dbReference>
<feature type="compositionally biased region" description="Basic residues" evidence="1">
    <location>
        <begin position="1"/>
        <end position="10"/>
    </location>
</feature>